<name>A0AAU8HS57_9FIRM</name>
<proteinExistence type="predicted"/>
<dbReference type="AlphaFoldDB" id="A0AAU8HS57"/>
<protein>
    <submittedName>
        <fullName evidence="3">Uncharacterized protein</fullName>
    </submittedName>
</protein>
<dbReference type="EMBL" id="CP159485">
    <property type="protein sequence ID" value="XCI27842.1"/>
    <property type="molecule type" value="Genomic_DNA"/>
</dbReference>
<evidence type="ECO:0000256" key="1">
    <source>
        <dbReference type="SAM" id="MobiDB-lite"/>
    </source>
</evidence>
<evidence type="ECO:0000313" key="3">
    <source>
        <dbReference type="EMBL" id="XCI27842.1"/>
    </source>
</evidence>
<sequence>MKVERSRQSIFKIISKAIGYLVAGLMLSMVFLGTQDTHSWFVNSISFNSKVTAASTDDILEKINIESDSEGNFEGIRLKKADGKYTPIIYFEIKGEITDYILHINPVQLSNNDEVFKPIEVNVSKSQFKDLAGRERMINGSINIKYLNGFINEEFPVQFSSKWLRKQYIESLKSARGNNANDKDLDIEEEEISKKPIEDIVDDVNEEENKQPVNEGKSDFEAKGDKNEDNVSEEENEIKEHKSDKESEVDENEEQ</sequence>
<gene>
    <name evidence="3" type="ORF">PRVXH_001766</name>
</gene>
<evidence type="ECO:0000256" key="2">
    <source>
        <dbReference type="SAM" id="Phobius"/>
    </source>
</evidence>
<organism evidence="3">
    <name type="scientific">Proteinivorax hydrogeniformans</name>
    <dbReference type="NCBI Taxonomy" id="1826727"/>
    <lineage>
        <taxon>Bacteria</taxon>
        <taxon>Bacillati</taxon>
        <taxon>Bacillota</taxon>
        <taxon>Clostridia</taxon>
        <taxon>Eubacteriales</taxon>
        <taxon>Proteinivoracaceae</taxon>
        <taxon>Proteinivorax</taxon>
    </lineage>
</organism>
<reference evidence="3" key="1">
    <citation type="journal article" date="2018" name="Antonie Van Leeuwenhoek">
        <title>Proteinivorax hydrogeniformans sp. nov., an anaerobic, haloalkaliphilic bacterium fermenting proteinaceous compounds with high hydrogen production.</title>
        <authorList>
            <person name="Boltyanskaya Y."/>
            <person name="Detkova E."/>
            <person name="Pimenov N."/>
            <person name="Kevbrin V."/>
        </authorList>
    </citation>
    <scope>NUCLEOTIDE SEQUENCE</scope>
    <source>
        <strain evidence="3">Z-710</strain>
    </source>
</reference>
<dbReference type="RefSeq" id="WP_353892419.1">
    <property type="nucleotide sequence ID" value="NZ_CP159485.1"/>
</dbReference>
<reference evidence="3" key="2">
    <citation type="submission" date="2024-06" db="EMBL/GenBank/DDBJ databases">
        <authorList>
            <person name="Petrova K.O."/>
            <person name="Toshchakov S.V."/>
            <person name="Boltjanskaja Y.V."/>
            <person name="Kevbrin V.V."/>
        </authorList>
    </citation>
    <scope>NUCLEOTIDE SEQUENCE</scope>
    <source>
        <strain evidence="3">Z-710</strain>
    </source>
</reference>
<feature type="compositionally biased region" description="Basic and acidic residues" evidence="1">
    <location>
        <begin position="216"/>
        <end position="229"/>
    </location>
</feature>
<keyword evidence="2" id="KW-0812">Transmembrane</keyword>
<keyword evidence="2" id="KW-0472">Membrane</keyword>
<accession>A0AAU8HS57</accession>
<feature type="region of interest" description="Disordered" evidence="1">
    <location>
        <begin position="177"/>
        <end position="255"/>
    </location>
</feature>
<keyword evidence="2" id="KW-1133">Transmembrane helix</keyword>
<feature type="transmembrane region" description="Helical" evidence="2">
    <location>
        <begin position="12"/>
        <end position="33"/>
    </location>
</feature>